<reference evidence="2 3" key="1">
    <citation type="submission" date="2024-08" db="EMBL/GenBank/DDBJ databases">
        <authorList>
            <person name="Cucini C."/>
            <person name="Frati F."/>
        </authorList>
    </citation>
    <scope>NUCLEOTIDE SEQUENCE [LARGE SCALE GENOMIC DNA]</scope>
</reference>
<keyword evidence="3" id="KW-1185">Reference proteome</keyword>
<keyword evidence="1" id="KW-0812">Transmembrane</keyword>
<dbReference type="EMBL" id="CAXLJM020000017">
    <property type="protein sequence ID" value="CAL8083905.1"/>
    <property type="molecule type" value="Genomic_DNA"/>
</dbReference>
<keyword evidence="1" id="KW-1133">Transmembrane helix</keyword>
<name>A0ABP1PZQ7_9HEXA</name>
<evidence type="ECO:0000313" key="3">
    <source>
        <dbReference type="Proteomes" id="UP001642540"/>
    </source>
</evidence>
<gene>
    <name evidence="2" type="ORF">ODALV1_LOCUS5634</name>
</gene>
<feature type="transmembrane region" description="Helical" evidence="1">
    <location>
        <begin position="305"/>
        <end position="326"/>
    </location>
</feature>
<dbReference type="Proteomes" id="UP001642540">
    <property type="component" value="Unassembled WGS sequence"/>
</dbReference>
<evidence type="ECO:0008006" key="4">
    <source>
        <dbReference type="Google" id="ProtNLM"/>
    </source>
</evidence>
<evidence type="ECO:0000313" key="2">
    <source>
        <dbReference type="EMBL" id="CAL8083905.1"/>
    </source>
</evidence>
<sequence length="397" mass="44910">MLLAENLLKWFHRGHKSVKWLGYIVHNVEASTGKLVVVSDANVNSGKVGLVITGTLTLTAIVQVTYEAFHGMPLDHLLYSCFYLVAYCAEFCQQSTIILKRRNMSQCFNHALEFERRHNGSNWKPKDQTGALITKAFTLIALSPVLLDNIAYTLQVFAKPCSPSNFGNLLNPSCSPSVWGTLPKDCSDVTLRVASLAARSGMAVVAWCFCSFNFPAFTLEKVFACLCCHCISNYIKLFLQKMRNLNVKRKGWQNDVAIFRQIQVITLEFNGYHQKRSSVCKLMQMTAFLVISALAMIRLHHKLVFAQMIIYFMGISETIIGIVLVYGTKARVSATSQEMMNEVQSSYALQRNTLFRRYYRSWPTLKVYLGSVNYIDQLTPLNVMDFVVNQVVSLLLL</sequence>
<protein>
    <recommendedName>
        <fullName evidence="4">Odorant receptor</fullName>
    </recommendedName>
</protein>
<keyword evidence="1" id="KW-0472">Membrane</keyword>
<organism evidence="2 3">
    <name type="scientific">Orchesella dallaii</name>
    <dbReference type="NCBI Taxonomy" id="48710"/>
    <lineage>
        <taxon>Eukaryota</taxon>
        <taxon>Metazoa</taxon>
        <taxon>Ecdysozoa</taxon>
        <taxon>Arthropoda</taxon>
        <taxon>Hexapoda</taxon>
        <taxon>Collembola</taxon>
        <taxon>Entomobryomorpha</taxon>
        <taxon>Entomobryoidea</taxon>
        <taxon>Orchesellidae</taxon>
        <taxon>Orchesellinae</taxon>
        <taxon>Orchesella</taxon>
    </lineage>
</organism>
<accession>A0ABP1PZQ7</accession>
<evidence type="ECO:0000256" key="1">
    <source>
        <dbReference type="SAM" id="Phobius"/>
    </source>
</evidence>
<comment type="caution">
    <text evidence="2">The sequence shown here is derived from an EMBL/GenBank/DDBJ whole genome shotgun (WGS) entry which is preliminary data.</text>
</comment>
<proteinExistence type="predicted"/>